<reference evidence="9" key="2">
    <citation type="submission" date="2025-08" db="UniProtKB">
        <authorList>
            <consortium name="Ensembl"/>
        </authorList>
    </citation>
    <scope>IDENTIFICATION</scope>
</reference>
<dbReference type="HOGENOM" id="CLU_000602_0_1_1"/>
<feature type="transmembrane region" description="Helical" evidence="6">
    <location>
        <begin position="789"/>
        <end position="810"/>
    </location>
</feature>
<feature type="transmembrane region" description="Helical" evidence="6">
    <location>
        <begin position="464"/>
        <end position="482"/>
    </location>
</feature>
<dbReference type="PANTHER" id="PTHR12372">
    <property type="entry name" value="PECANEX"/>
    <property type="match status" value="1"/>
</dbReference>
<feature type="transmembrane region" description="Helical" evidence="6">
    <location>
        <begin position="822"/>
        <end position="846"/>
    </location>
</feature>
<feature type="compositionally biased region" description="Basic and acidic residues" evidence="7">
    <location>
        <begin position="178"/>
        <end position="195"/>
    </location>
</feature>
<dbReference type="Pfam" id="PF05041">
    <property type="entry name" value="Pecanex_C"/>
    <property type="match status" value="1"/>
</dbReference>
<evidence type="ECO:0000256" key="7">
    <source>
        <dbReference type="SAM" id="MobiDB-lite"/>
    </source>
</evidence>
<evidence type="ECO:0000259" key="8">
    <source>
        <dbReference type="Pfam" id="PF05041"/>
    </source>
</evidence>
<sequence>MGSQVVQTLRQGVWASLTGGWYHDPDQNKFNNSCHLYLWIFLLMLPLSLHLALPPTTMALSIYCSSITVFFVLIKLANYRLHLMFDEGEAVVRSSLSDLSKAQEKKSNASDSCLPPSIRTAAEERPVEGGLQPSPEPSPDDLSSPNPDQAAPLLQAQQRPPSQSEKDEIQPESAGGIEKTDTETIETEPVKEGIDIKGSLTGTDKEQSEQERTAEKESEQDRIEEKDSEDKETADRETADEGLPSSKGSEDESEEESEGHKEPSDANNNSLETPHEDQEHVIDIPEPPTQLLMSVCMCVCICQEEDSLDDSSETSTQEKPARKIYYKLKLFPGKWINILYDRLTLLALLDRNQDVLENLVAVFMAFLVSFLGFVLLNHGCFKDFWIFQFCLVIASCHYSLLKVKKSSGHNQLVAYSRAAYFCIFCALIWVLEQLLRRKDLPVSSLYGVTIVCYDVLRFTYCFPITFLVGLFPQINTFTIYLLEQIDMHFFGGTAATSLISAVYSILRSLAALSLLYGFCFGALKEPWDEQHTPALFSGFCGLLVVLSYHLSRQSSDPSVLLSLIKSKIMPALVESDEEEEDDTNIKDPLPEKLQNSMKEILLSDIMACSVAYILTFAITASTVFLSLKPFVTIVLYALAGTVGFVTHYLIPQLRKHHPWLWISHPVLKTKEYYQFEPREDAVLMWFERLYVGLLCFEKYVVYPAIVLSALTNDGFALSHRKNCDVLLTTVAGLKLLRSSFCNPSFQFLTLLFTLIFFHFDCPRASESFLLDFFIMSIVFHKMRELLLKLHFILVYIAPWQIAWGSAFHAFAQPFAVPHSAMLLLQTLLTTVFYTPLAPFLGSAIFISSYPRPIKFWERNYNTKRIDNSNSRLVSQVDKETGCDDNNLNSIFYEYLTRSLQHSLCGDLMLGRWGNYSAGDCFILASDYLNALVHLIEIGNGLVTFQLRGLEFRGTYCQQREVEAITEGVEEDDACCCCEPGHLPHMLSCNAAFNLRWLAWEVMATKYLLEGYSISENNAATMLQVYDLRKLLITYYLKSIIYYLVHSPKLSTWLKDATIQEALQSYTKWHHIERDPQVFSVKIDEDYVHCLQGVTRASFCNVYLEWIQHCAGKMETPVDSDEDSPLVTLSYALSVLGRRSLASLTPKTAHIHCDFRIATKDEWVFTDLDLLQKVVAPAVRMSLKLHQDHFTCLEETEEASILYEAITNYRSNLVICHESDPAWRKAVLSSRDTLLTLRHMIDDGTDEYKIIMLYKRHLSFKVIKINKECVRGLWAGQQQELIFLRNRNPERGSIQNSKQALRNMVNSSCDQPLGYPMYVSPLTTSYAGTHRTLRGIGGGALSLDAIRSWLCSKWLRSVHFCGPSHPQWTVAVCDGAIASCASVADVMDFPLDIVCIEIH</sequence>
<evidence type="ECO:0000256" key="3">
    <source>
        <dbReference type="ARBA" id="ARBA00022692"/>
    </source>
</evidence>
<feature type="transmembrane region" description="Helical" evidence="6">
    <location>
        <begin position="384"/>
        <end position="400"/>
    </location>
</feature>
<proteinExistence type="inferred from homology"/>
<dbReference type="Proteomes" id="UP000005207">
    <property type="component" value="Linkage group LG13"/>
</dbReference>
<keyword evidence="10" id="KW-1185">Reference proteome</keyword>
<evidence type="ECO:0000313" key="9">
    <source>
        <dbReference type="Ensembl" id="ENSONIP00000001030.2"/>
    </source>
</evidence>
<feature type="transmembrane region" description="Helical" evidence="6">
    <location>
        <begin position="59"/>
        <end position="77"/>
    </location>
</feature>
<keyword evidence="4 6" id="KW-1133">Transmembrane helix</keyword>
<evidence type="ECO:0000256" key="1">
    <source>
        <dbReference type="ARBA" id="ARBA00004141"/>
    </source>
</evidence>
<keyword evidence="3 6" id="KW-0812">Transmembrane</keyword>
<feature type="compositionally biased region" description="Basic and acidic residues" evidence="7">
    <location>
        <begin position="203"/>
        <end position="239"/>
    </location>
</feature>
<dbReference type="PANTHER" id="PTHR12372:SF5">
    <property type="entry name" value="PECANEX-LIKE PROTEIN 2"/>
    <property type="match status" value="1"/>
</dbReference>
<evidence type="ECO:0000313" key="10">
    <source>
        <dbReference type="Proteomes" id="UP000005207"/>
    </source>
</evidence>
<feature type="transmembrane region" description="Helical" evidence="6">
    <location>
        <begin position="530"/>
        <end position="550"/>
    </location>
</feature>
<feature type="region of interest" description="Disordered" evidence="7">
    <location>
        <begin position="124"/>
        <end position="280"/>
    </location>
</feature>
<comment type="subcellular location">
    <subcellularLocation>
        <location evidence="1 6">Membrane</location>
        <topology evidence="1 6">Multi-pass membrane protein</topology>
    </subcellularLocation>
</comment>
<dbReference type="GO" id="GO:0016020">
    <property type="term" value="C:membrane"/>
    <property type="evidence" value="ECO:0007669"/>
    <property type="project" value="UniProtKB-SubCell"/>
</dbReference>
<dbReference type="InterPro" id="IPR007735">
    <property type="entry name" value="Pecanex_C"/>
</dbReference>
<evidence type="ECO:0000256" key="2">
    <source>
        <dbReference type="ARBA" id="ARBA00010170"/>
    </source>
</evidence>
<name>I3IWP0_ORENI</name>
<dbReference type="GeneTree" id="ENSGT00940000157374"/>
<evidence type="ECO:0000256" key="4">
    <source>
        <dbReference type="ARBA" id="ARBA00022989"/>
    </source>
</evidence>
<feature type="transmembrane region" description="Helical" evidence="6">
    <location>
        <begin position="601"/>
        <end position="624"/>
    </location>
</feature>
<evidence type="ECO:0000256" key="5">
    <source>
        <dbReference type="ARBA" id="ARBA00023136"/>
    </source>
</evidence>
<feature type="transmembrane region" description="Helical" evidence="6">
    <location>
        <begin position="412"/>
        <end position="431"/>
    </location>
</feature>
<protein>
    <recommendedName>
        <fullName evidence="6">Pecanex-like protein</fullName>
    </recommendedName>
</protein>
<keyword evidence="5 6" id="KW-0472">Membrane</keyword>
<feature type="transmembrane region" description="Helical" evidence="6">
    <location>
        <begin position="494"/>
        <end position="518"/>
    </location>
</feature>
<reference evidence="10" key="1">
    <citation type="submission" date="2012-01" db="EMBL/GenBank/DDBJ databases">
        <title>The Genome Sequence of Oreochromis niloticus (Nile Tilapia).</title>
        <authorList>
            <consortium name="Broad Institute Genome Assembly Team"/>
            <consortium name="Broad Institute Sequencing Platform"/>
            <person name="Di Palma F."/>
            <person name="Johnson J."/>
            <person name="Lander E.S."/>
            <person name="Lindblad-Toh K."/>
        </authorList>
    </citation>
    <scope>NUCLEOTIDE SEQUENCE [LARGE SCALE GENOMIC DNA]</scope>
</reference>
<dbReference type="InterPro" id="IPR039797">
    <property type="entry name" value="Pecanex"/>
</dbReference>
<feature type="transmembrane region" description="Helical" evidence="6">
    <location>
        <begin position="359"/>
        <end position="378"/>
    </location>
</feature>
<feature type="transmembrane region" description="Helical" evidence="6">
    <location>
        <begin position="36"/>
        <end position="53"/>
    </location>
</feature>
<gene>
    <name evidence="9" type="primary">pcnx2</name>
</gene>
<comment type="similarity">
    <text evidence="2 6">Belongs to the pecanex family.</text>
</comment>
<evidence type="ECO:0000256" key="6">
    <source>
        <dbReference type="RuleBase" id="RU367089"/>
    </source>
</evidence>
<dbReference type="Ensembl" id="ENSONIT00000001029.2">
    <property type="protein sequence ID" value="ENSONIP00000001030.2"/>
    <property type="gene ID" value="ENSONIG00000000808.2"/>
</dbReference>
<reference evidence="9" key="3">
    <citation type="submission" date="2025-09" db="UniProtKB">
        <authorList>
            <consortium name="Ensembl"/>
        </authorList>
    </citation>
    <scope>IDENTIFICATION</scope>
</reference>
<organism evidence="9 10">
    <name type="scientific">Oreochromis niloticus</name>
    <name type="common">Nile tilapia</name>
    <name type="synonym">Tilapia nilotica</name>
    <dbReference type="NCBI Taxonomy" id="8128"/>
    <lineage>
        <taxon>Eukaryota</taxon>
        <taxon>Metazoa</taxon>
        <taxon>Chordata</taxon>
        <taxon>Craniata</taxon>
        <taxon>Vertebrata</taxon>
        <taxon>Euteleostomi</taxon>
        <taxon>Actinopterygii</taxon>
        <taxon>Neopterygii</taxon>
        <taxon>Teleostei</taxon>
        <taxon>Neoteleostei</taxon>
        <taxon>Acanthomorphata</taxon>
        <taxon>Ovalentaria</taxon>
        <taxon>Cichlomorphae</taxon>
        <taxon>Cichliformes</taxon>
        <taxon>Cichlidae</taxon>
        <taxon>African cichlids</taxon>
        <taxon>Pseudocrenilabrinae</taxon>
        <taxon>Oreochromini</taxon>
        <taxon>Oreochromis</taxon>
    </lineage>
</organism>
<feature type="domain" description="Pecanex C-terminal" evidence="8">
    <location>
        <begin position="1118"/>
        <end position="1330"/>
    </location>
</feature>
<feature type="transmembrane region" description="Helical" evidence="6">
    <location>
        <begin position="630"/>
        <end position="650"/>
    </location>
</feature>
<feature type="compositionally biased region" description="Low complexity" evidence="7">
    <location>
        <begin position="140"/>
        <end position="163"/>
    </location>
</feature>
<accession>I3IWP0</accession>